<evidence type="ECO:0000313" key="15">
    <source>
        <dbReference type="Proteomes" id="UP000306954"/>
    </source>
</evidence>
<name>A0A4T0GXR0_WALIC</name>
<dbReference type="OMA" id="VGENMQK"/>
<dbReference type="GO" id="GO:0015031">
    <property type="term" value="P:protein transport"/>
    <property type="evidence" value="ECO:0007669"/>
    <property type="project" value="UniProtKB-KW"/>
</dbReference>
<comment type="subunit">
    <text evidence="10">Heterohexamer.</text>
</comment>
<feature type="compositionally biased region" description="Gly residues" evidence="11">
    <location>
        <begin position="1"/>
        <end position="12"/>
    </location>
</feature>
<reference evidence="15 16" key="1">
    <citation type="submission" date="2019-03" db="EMBL/GenBank/DDBJ databases">
        <title>Sequencing 23 genomes of Wallemia ichthyophaga.</title>
        <authorList>
            <person name="Gostincar C."/>
        </authorList>
    </citation>
    <scope>NUCLEOTIDE SEQUENCE [LARGE SCALE GENOMIC DNA]</scope>
    <source>
        <strain evidence="14 16">EXF-6200</strain>
        <strain evidence="13 15">EXF-8621</strain>
    </source>
</reference>
<evidence type="ECO:0000313" key="16">
    <source>
        <dbReference type="Proteomes" id="UP000310689"/>
    </source>
</evidence>
<comment type="subcellular location">
    <subcellularLocation>
        <location evidence="10">Mitochondrion inner membrane</location>
        <topology evidence="10">Peripheral membrane protein</topology>
        <orientation evidence="10">Intermembrane side</orientation>
    </subcellularLocation>
</comment>
<organism evidence="13 15">
    <name type="scientific">Wallemia ichthyophaga</name>
    <dbReference type="NCBI Taxonomy" id="245174"/>
    <lineage>
        <taxon>Eukaryota</taxon>
        <taxon>Fungi</taxon>
        <taxon>Dikarya</taxon>
        <taxon>Basidiomycota</taxon>
        <taxon>Wallemiomycotina</taxon>
        <taxon>Wallemiomycetes</taxon>
        <taxon>Wallemiales</taxon>
        <taxon>Wallemiaceae</taxon>
        <taxon>Wallemia</taxon>
    </lineage>
</organism>
<evidence type="ECO:0000256" key="3">
    <source>
        <dbReference type="ARBA" id="ARBA00022723"/>
    </source>
</evidence>
<keyword evidence="3" id="KW-0479">Metal-binding</keyword>
<evidence type="ECO:0000256" key="5">
    <source>
        <dbReference type="ARBA" id="ARBA00022833"/>
    </source>
</evidence>
<evidence type="ECO:0000256" key="8">
    <source>
        <dbReference type="ARBA" id="ARBA00023128"/>
    </source>
</evidence>
<comment type="similarity">
    <text evidence="1 10">Belongs to the small Tim family.</text>
</comment>
<dbReference type="OrthoDB" id="274922at2759"/>
<keyword evidence="4 10" id="KW-0999">Mitochondrion inner membrane</keyword>
<evidence type="ECO:0000256" key="1">
    <source>
        <dbReference type="ARBA" id="ARBA00006720"/>
    </source>
</evidence>
<evidence type="ECO:0000256" key="11">
    <source>
        <dbReference type="SAM" id="MobiDB-lite"/>
    </source>
</evidence>
<keyword evidence="7 10" id="KW-0811">Translocation</keyword>
<dbReference type="InterPro" id="IPR035427">
    <property type="entry name" value="Tim10-like_dom_sf"/>
</dbReference>
<comment type="caution">
    <text evidence="13">The sequence shown here is derived from an EMBL/GenBank/DDBJ whole genome shotgun (WGS) entry which is preliminary data.</text>
</comment>
<keyword evidence="10" id="KW-0143">Chaperone</keyword>
<keyword evidence="4 10" id="KW-0472">Membrane</keyword>
<evidence type="ECO:0000256" key="10">
    <source>
        <dbReference type="RuleBase" id="RU367043"/>
    </source>
</evidence>
<evidence type="ECO:0000259" key="12">
    <source>
        <dbReference type="Pfam" id="PF02953"/>
    </source>
</evidence>
<dbReference type="PANTHER" id="PTHR11038">
    <property type="entry name" value="MITOCHONDRIAL IMPORT INNER MEMBRANE TRANSLOCASE SUBUNIT TIM10"/>
    <property type="match status" value="1"/>
</dbReference>
<feature type="region of interest" description="Disordered" evidence="11">
    <location>
        <begin position="1"/>
        <end position="21"/>
    </location>
</feature>
<gene>
    <name evidence="14" type="ORF">E3P86_02358</name>
    <name evidence="13" type="ORF">E3P90_02313</name>
</gene>
<dbReference type="Gene3D" id="1.10.287.810">
    <property type="entry name" value="Mitochondrial import inner membrane translocase subunit tim13 like domains"/>
    <property type="match status" value="1"/>
</dbReference>
<dbReference type="GO" id="GO:0046872">
    <property type="term" value="F:metal ion binding"/>
    <property type="evidence" value="ECO:0007669"/>
    <property type="project" value="UniProtKB-KW"/>
</dbReference>
<dbReference type="EMBL" id="SPOI01000116">
    <property type="protein sequence ID" value="TIB36835.1"/>
    <property type="molecule type" value="Genomic_DNA"/>
</dbReference>
<dbReference type="GO" id="GO:0045039">
    <property type="term" value="P:protein insertion into mitochondrial inner membrane"/>
    <property type="evidence" value="ECO:0007669"/>
    <property type="project" value="UniProtKB-ARBA"/>
</dbReference>
<proteinExistence type="inferred from homology"/>
<evidence type="ECO:0000313" key="13">
    <source>
        <dbReference type="EMBL" id="TIB11703.1"/>
    </source>
</evidence>
<keyword evidence="5" id="KW-0862">Zinc</keyword>
<accession>A0A4T0GXR0</accession>
<sequence length="95" mass="10279">MSFLFGGGGGGSAANPSAQIGQSEVVNSATTEIEMITDLFSKLVNSCHKKCIESNYKDSDLNKAEGVCLDRCVGKYFETSKLVTEQLQKLQQQPQ</sequence>
<dbReference type="SUPFAM" id="SSF144122">
    <property type="entry name" value="Tim10-like"/>
    <property type="match status" value="1"/>
</dbReference>
<feature type="domain" description="Tim10-like" evidence="12">
    <location>
        <begin position="29"/>
        <end position="89"/>
    </location>
</feature>
<dbReference type="Proteomes" id="UP000310689">
    <property type="component" value="Unassembled WGS sequence"/>
</dbReference>
<comment type="domain">
    <text evidence="10">The twin CX3C motif contains 4 conserved Cys residues that form 2 disulfide bonds in the mitochondrial intermembrane space.</text>
</comment>
<dbReference type="GO" id="GO:0005743">
    <property type="term" value="C:mitochondrial inner membrane"/>
    <property type="evidence" value="ECO:0007669"/>
    <property type="project" value="UniProtKB-SubCell"/>
</dbReference>
<keyword evidence="2 10" id="KW-0813">Transport</keyword>
<dbReference type="AlphaFoldDB" id="A0A4T0GXR0"/>
<dbReference type="EMBL" id="SPOF01000022">
    <property type="protein sequence ID" value="TIB11703.1"/>
    <property type="molecule type" value="Genomic_DNA"/>
</dbReference>
<evidence type="ECO:0000313" key="14">
    <source>
        <dbReference type="EMBL" id="TIB36835.1"/>
    </source>
</evidence>
<evidence type="ECO:0000256" key="4">
    <source>
        <dbReference type="ARBA" id="ARBA00022792"/>
    </source>
</evidence>
<keyword evidence="6 10" id="KW-0653">Protein transport</keyword>
<dbReference type="Pfam" id="PF02953">
    <property type="entry name" value="zf-Tim10_DDP"/>
    <property type="match status" value="1"/>
</dbReference>
<keyword evidence="8 10" id="KW-0496">Mitochondrion</keyword>
<evidence type="ECO:0000256" key="2">
    <source>
        <dbReference type="ARBA" id="ARBA00022448"/>
    </source>
</evidence>
<protein>
    <recommendedName>
        <fullName evidence="10">Mitochondrial import inner membrane translocase subunit</fullName>
    </recommendedName>
</protein>
<dbReference type="InterPro" id="IPR004217">
    <property type="entry name" value="Tim10-like"/>
</dbReference>
<keyword evidence="9 10" id="KW-1015">Disulfide bond</keyword>
<dbReference type="Proteomes" id="UP000306954">
    <property type="component" value="Unassembled WGS sequence"/>
</dbReference>
<evidence type="ECO:0000256" key="6">
    <source>
        <dbReference type="ARBA" id="ARBA00022927"/>
    </source>
</evidence>
<evidence type="ECO:0000256" key="9">
    <source>
        <dbReference type="ARBA" id="ARBA00023157"/>
    </source>
</evidence>
<comment type="function">
    <text evidence="10">Mitochondrial intermembrane chaperone that participates in the import and insertion of some multi-pass transmembrane proteins into the mitochondrial inner membrane. Also required for the transfer of beta-barrel precursors from the TOM complex to the sorting and assembly machinery (SAM complex) of the outer membrane. Acts as a chaperone-like protein that protects the hydrophobic precursors from aggregation and guide them through the mitochondrial intermembrane space.</text>
</comment>
<dbReference type="PANTHER" id="PTHR11038:SF16">
    <property type="entry name" value="MITOCHONDRIAL IMPORT INNER MEMBRANE TRANSLOCASE SUBUNIT TIM10"/>
    <property type="match status" value="1"/>
</dbReference>
<evidence type="ECO:0000256" key="7">
    <source>
        <dbReference type="ARBA" id="ARBA00023010"/>
    </source>
</evidence>